<reference evidence="5 6" key="1">
    <citation type="journal article" date="2020" name="ISME J.">
        <title>Uncovering the hidden diversity of litter-decomposition mechanisms in mushroom-forming fungi.</title>
        <authorList>
            <person name="Floudas D."/>
            <person name="Bentzer J."/>
            <person name="Ahren D."/>
            <person name="Johansson T."/>
            <person name="Persson P."/>
            <person name="Tunlid A."/>
        </authorList>
    </citation>
    <scope>NUCLEOTIDE SEQUENCE [LARGE SCALE GENOMIC DNA]</scope>
    <source>
        <strain evidence="5 6">CBS 146.42</strain>
    </source>
</reference>
<evidence type="ECO:0000259" key="4">
    <source>
        <dbReference type="Pfam" id="PF18265"/>
    </source>
</evidence>
<dbReference type="EMBL" id="JAACJO010000003">
    <property type="protein sequence ID" value="KAF5360806.1"/>
    <property type="molecule type" value="Genomic_DNA"/>
</dbReference>
<feature type="region of interest" description="Disordered" evidence="3">
    <location>
        <begin position="1"/>
        <end position="27"/>
    </location>
</feature>
<dbReference type="InterPro" id="IPR036034">
    <property type="entry name" value="PDZ_sf"/>
</dbReference>
<sequence length="235" mass="25503">MSTSSNPATNQEQANEMGFTLPSPTSPTQIAQTLIQKKETIESELSTHISILRSNNVDMNTPLLDPEGFPRSDIDIWAVRKARVRIIELRNDLRDITDEIGKALEGVYAKPTASSSSGSGSSNQSTQVQQQMDVAQEEEELTPFARVNSVAPGGPAAEAGMQREDAILKFGNLVKSSFDPPSSLMPLAGLVSQNENKHIIIRVLRAGEQKYLTLTPRQGWGGRGMLGCHIVPYSG</sequence>
<dbReference type="Proteomes" id="UP000559027">
    <property type="component" value="Unassembled WGS sequence"/>
</dbReference>
<dbReference type="Pfam" id="PF18265">
    <property type="entry name" value="Nas2_N"/>
    <property type="match status" value="1"/>
</dbReference>
<protein>
    <recommendedName>
        <fullName evidence="2">Probable 26S proteasome regulatory subunit p27</fullName>
    </recommendedName>
</protein>
<dbReference type="Gene3D" id="2.30.42.10">
    <property type="match status" value="1"/>
</dbReference>
<keyword evidence="1" id="KW-0143">Chaperone</keyword>
<dbReference type="SUPFAM" id="SSF50156">
    <property type="entry name" value="PDZ domain-like"/>
    <property type="match status" value="1"/>
</dbReference>
<dbReference type="PANTHER" id="PTHR12651:SF1">
    <property type="entry name" value="26S PROTEASOME NON-ATPASE REGULATORY SUBUNIT 9"/>
    <property type="match status" value="1"/>
</dbReference>
<dbReference type="GO" id="GO:0070682">
    <property type="term" value="P:proteasome regulatory particle assembly"/>
    <property type="evidence" value="ECO:0007669"/>
    <property type="project" value="InterPro"/>
</dbReference>
<dbReference type="InterPro" id="IPR035269">
    <property type="entry name" value="PSMD9"/>
</dbReference>
<dbReference type="AlphaFoldDB" id="A0A8H5G9P2"/>
<name>A0A8H5G9P2_9AGAR</name>
<evidence type="ECO:0000256" key="2">
    <source>
        <dbReference type="ARBA" id="ARBA00068021"/>
    </source>
</evidence>
<comment type="caution">
    <text evidence="5">The sequence shown here is derived from an EMBL/GenBank/DDBJ whole genome shotgun (WGS) entry which is preliminary data.</text>
</comment>
<dbReference type="InterPro" id="IPR040815">
    <property type="entry name" value="Nas2_N"/>
</dbReference>
<evidence type="ECO:0000313" key="5">
    <source>
        <dbReference type="EMBL" id="KAF5360806.1"/>
    </source>
</evidence>
<keyword evidence="6" id="KW-1185">Reference proteome</keyword>
<feature type="region of interest" description="Disordered" evidence="3">
    <location>
        <begin position="110"/>
        <end position="139"/>
    </location>
</feature>
<organism evidence="5 6">
    <name type="scientific">Leucocoprinus leucothites</name>
    <dbReference type="NCBI Taxonomy" id="201217"/>
    <lineage>
        <taxon>Eukaryota</taxon>
        <taxon>Fungi</taxon>
        <taxon>Dikarya</taxon>
        <taxon>Basidiomycota</taxon>
        <taxon>Agaricomycotina</taxon>
        <taxon>Agaricomycetes</taxon>
        <taxon>Agaricomycetidae</taxon>
        <taxon>Agaricales</taxon>
        <taxon>Agaricineae</taxon>
        <taxon>Agaricaceae</taxon>
        <taxon>Leucocoprinus</taxon>
    </lineage>
</organism>
<dbReference type="OrthoDB" id="72325at2759"/>
<feature type="compositionally biased region" description="Low complexity" evidence="3">
    <location>
        <begin position="114"/>
        <end position="131"/>
    </location>
</feature>
<feature type="domain" description="Nas2 N-terminal" evidence="4">
    <location>
        <begin position="32"/>
        <end position="108"/>
    </location>
</feature>
<dbReference type="GO" id="GO:0005634">
    <property type="term" value="C:nucleus"/>
    <property type="evidence" value="ECO:0007669"/>
    <property type="project" value="TreeGrafter"/>
</dbReference>
<evidence type="ECO:0000256" key="3">
    <source>
        <dbReference type="SAM" id="MobiDB-lite"/>
    </source>
</evidence>
<feature type="compositionally biased region" description="Polar residues" evidence="3">
    <location>
        <begin position="1"/>
        <end position="14"/>
    </location>
</feature>
<dbReference type="PANTHER" id="PTHR12651">
    <property type="entry name" value="26S PROTEASOME NON-ATPASE REGULATORY SUBUNIT 9"/>
    <property type="match status" value="1"/>
</dbReference>
<accession>A0A8H5G9P2</accession>
<dbReference type="Gene3D" id="6.10.140.1710">
    <property type="match status" value="1"/>
</dbReference>
<dbReference type="GO" id="GO:0005737">
    <property type="term" value="C:cytoplasm"/>
    <property type="evidence" value="ECO:0007669"/>
    <property type="project" value="TreeGrafter"/>
</dbReference>
<evidence type="ECO:0000313" key="6">
    <source>
        <dbReference type="Proteomes" id="UP000559027"/>
    </source>
</evidence>
<proteinExistence type="predicted"/>
<gene>
    <name evidence="5" type="ORF">D9756_004906</name>
</gene>
<dbReference type="FunFam" id="2.30.42.10:FF:000107">
    <property type="entry name" value="26S proteasome non-ATPase regulatory subunit 9"/>
    <property type="match status" value="1"/>
</dbReference>
<evidence type="ECO:0000256" key="1">
    <source>
        <dbReference type="ARBA" id="ARBA00023186"/>
    </source>
</evidence>